<dbReference type="AlphaFoldDB" id="A0A2S9YDS3"/>
<dbReference type="Gene3D" id="1.10.287.70">
    <property type="match status" value="1"/>
</dbReference>
<comment type="subcellular location">
    <subcellularLocation>
        <location evidence="1">Membrane</location>
        <topology evidence="1">Multi-pass membrane protein</topology>
    </subcellularLocation>
</comment>
<evidence type="ECO:0000256" key="8">
    <source>
        <dbReference type="ARBA" id="ARBA00023065"/>
    </source>
</evidence>
<dbReference type="PANTHER" id="PTHR11537:SF254">
    <property type="entry name" value="POTASSIUM VOLTAGE-GATED CHANNEL PROTEIN SHAB"/>
    <property type="match status" value="1"/>
</dbReference>
<evidence type="ECO:0000256" key="1">
    <source>
        <dbReference type="ARBA" id="ARBA00004141"/>
    </source>
</evidence>
<evidence type="ECO:0000313" key="13">
    <source>
        <dbReference type="EMBL" id="PRQ03161.1"/>
    </source>
</evidence>
<feature type="transmembrane region" description="Helical" evidence="11">
    <location>
        <begin position="134"/>
        <end position="153"/>
    </location>
</feature>
<dbReference type="SUPFAM" id="SSF81324">
    <property type="entry name" value="Voltage-gated potassium channels"/>
    <property type="match status" value="1"/>
</dbReference>
<feature type="transmembrane region" description="Helical" evidence="11">
    <location>
        <begin position="193"/>
        <end position="214"/>
    </location>
</feature>
<dbReference type="Proteomes" id="UP000238823">
    <property type="component" value="Unassembled WGS sequence"/>
</dbReference>
<keyword evidence="7 11" id="KW-1133">Transmembrane helix</keyword>
<organism evidence="13 14">
    <name type="scientific">Enhygromyxa salina</name>
    <dbReference type="NCBI Taxonomy" id="215803"/>
    <lineage>
        <taxon>Bacteria</taxon>
        <taxon>Pseudomonadati</taxon>
        <taxon>Myxococcota</taxon>
        <taxon>Polyangia</taxon>
        <taxon>Nannocystales</taxon>
        <taxon>Nannocystaceae</taxon>
        <taxon>Enhygromyxa</taxon>
    </lineage>
</organism>
<evidence type="ECO:0000256" key="4">
    <source>
        <dbReference type="ARBA" id="ARBA00022692"/>
    </source>
</evidence>
<evidence type="ECO:0000256" key="5">
    <source>
        <dbReference type="ARBA" id="ARBA00022826"/>
    </source>
</evidence>
<keyword evidence="8" id="KW-0406">Ion transport</keyword>
<dbReference type="Pfam" id="PF00520">
    <property type="entry name" value="Ion_trans"/>
    <property type="match status" value="1"/>
</dbReference>
<dbReference type="GO" id="GO:0005249">
    <property type="term" value="F:voltage-gated potassium channel activity"/>
    <property type="evidence" value="ECO:0007669"/>
    <property type="project" value="InterPro"/>
</dbReference>
<reference evidence="13 14" key="1">
    <citation type="submission" date="2018-03" db="EMBL/GenBank/DDBJ databases">
        <title>Draft Genome Sequences of the Obligatory Marine Myxobacteria Enhygromyxa salina SWB007.</title>
        <authorList>
            <person name="Poehlein A."/>
            <person name="Moghaddam J.A."/>
            <person name="Harms H."/>
            <person name="Alanjari M."/>
            <person name="Koenig G.M."/>
            <person name="Daniel R."/>
            <person name="Schaeberle T.F."/>
        </authorList>
    </citation>
    <scope>NUCLEOTIDE SEQUENCE [LARGE SCALE GENOMIC DNA]</scope>
    <source>
        <strain evidence="13 14">SWB007</strain>
    </source>
</reference>
<keyword evidence="9 11" id="KW-0472">Membrane</keyword>
<dbReference type="EMBL" id="PVNL01000110">
    <property type="protein sequence ID" value="PRQ03161.1"/>
    <property type="molecule type" value="Genomic_DNA"/>
</dbReference>
<protein>
    <submittedName>
        <fullName evidence="13">Cyclic nucleotide-gated potassium channel</fullName>
    </submittedName>
</protein>
<dbReference type="InterPro" id="IPR005821">
    <property type="entry name" value="Ion_trans_dom"/>
</dbReference>
<evidence type="ECO:0000256" key="3">
    <source>
        <dbReference type="ARBA" id="ARBA00022538"/>
    </source>
</evidence>
<evidence type="ECO:0000256" key="6">
    <source>
        <dbReference type="ARBA" id="ARBA00022958"/>
    </source>
</evidence>
<sequence length="258" mass="28928">MNDDDTAESERPREQVSRWTRVLGWLRYANNILLLPMFTLLVLESMQTRSIDTFDSINHFFCAMFLSEWLLGLSLADNRVLYLRRPENIADLVSSIPFTAFAQSLRVIRLLRLFRIARVAMRLRRFKGKSARAVRAFGLVAALVLTGALAFRIVEPDSTNGLEDALWWSLVTLSTVGYGDITPTTPGGHMVSAFVIFAGVGVFGYMAGFMTTILEDPEEDEILDTVRRLEHELTAMRATLERALPSAAQSDGPQHTDA</sequence>
<keyword evidence="5" id="KW-0631">Potassium channel</keyword>
<evidence type="ECO:0000256" key="10">
    <source>
        <dbReference type="ARBA" id="ARBA00023303"/>
    </source>
</evidence>
<feature type="domain" description="Ion transport" evidence="12">
    <location>
        <begin position="30"/>
        <end position="215"/>
    </location>
</feature>
<dbReference type="GO" id="GO:0001508">
    <property type="term" value="P:action potential"/>
    <property type="evidence" value="ECO:0007669"/>
    <property type="project" value="TreeGrafter"/>
</dbReference>
<evidence type="ECO:0000256" key="2">
    <source>
        <dbReference type="ARBA" id="ARBA00022448"/>
    </source>
</evidence>
<evidence type="ECO:0000259" key="12">
    <source>
        <dbReference type="Pfam" id="PF00520"/>
    </source>
</evidence>
<keyword evidence="4 11" id="KW-0812">Transmembrane</keyword>
<proteinExistence type="predicted"/>
<evidence type="ECO:0000256" key="9">
    <source>
        <dbReference type="ARBA" id="ARBA00023136"/>
    </source>
</evidence>
<keyword evidence="10 13" id="KW-0407">Ion channel</keyword>
<accession>A0A2S9YDS3</accession>
<evidence type="ECO:0000256" key="7">
    <source>
        <dbReference type="ARBA" id="ARBA00022989"/>
    </source>
</evidence>
<dbReference type="PANTHER" id="PTHR11537">
    <property type="entry name" value="VOLTAGE-GATED POTASSIUM CHANNEL"/>
    <property type="match status" value="1"/>
</dbReference>
<dbReference type="RefSeq" id="WP_181234166.1">
    <property type="nucleotide sequence ID" value="NZ_PVNL01000110.1"/>
</dbReference>
<comment type="caution">
    <text evidence="13">The sequence shown here is derived from an EMBL/GenBank/DDBJ whole genome shotgun (WGS) entry which is preliminary data.</text>
</comment>
<keyword evidence="3" id="KW-0633">Potassium transport</keyword>
<evidence type="ECO:0000313" key="14">
    <source>
        <dbReference type="Proteomes" id="UP000238823"/>
    </source>
</evidence>
<dbReference type="InterPro" id="IPR028325">
    <property type="entry name" value="VG_K_chnl"/>
</dbReference>
<feature type="transmembrane region" description="Helical" evidence="11">
    <location>
        <begin position="56"/>
        <end position="76"/>
    </location>
</feature>
<gene>
    <name evidence="13" type="ORF">ENSA7_54320</name>
</gene>
<feature type="transmembrane region" description="Helical" evidence="11">
    <location>
        <begin position="25"/>
        <end position="44"/>
    </location>
</feature>
<keyword evidence="2" id="KW-0813">Transport</keyword>
<keyword evidence="6" id="KW-0630">Potassium</keyword>
<evidence type="ECO:0000256" key="11">
    <source>
        <dbReference type="SAM" id="Phobius"/>
    </source>
</evidence>
<dbReference type="GO" id="GO:0008076">
    <property type="term" value="C:voltage-gated potassium channel complex"/>
    <property type="evidence" value="ECO:0007669"/>
    <property type="project" value="InterPro"/>
</dbReference>
<name>A0A2S9YDS3_9BACT</name>